<feature type="region of interest" description="Disordered" evidence="1">
    <location>
        <begin position="677"/>
        <end position="714"/>
    </location>
</feature>
<evidence type="ECO:0000313" key="3">
    <source>
        <dbReference type="Proteomes" id="UP000008062"/>
    </source>
</evidence>
<feature type="compositionally biased region" description="Basic and acidic residues" evidence="1">
    <location>
        <begin position="833"/>
        <end position="845"/>
    </location>
</feature>
<feature type="compositionally biased region" description="Polar residues" evidence="1">
    <location>
        <begin position="402"/>
        <end position="417"/>
    </location>
</feature>
<feature type="region of interest" description="Disordered" evidence="1">
    <location>
        <begin position="1169"/>
        <end position="1229"/>
    </location>
</feature>
<protein>
    <submittedName>
        <fullName evidence="2">Uncharacterized protein</fullName>
    </submittedName>
</protein>
<feature type="compositionally biased region" description="Basic residues" evidence="1">
    <location>
        <begin position="958"/>
        <end position="971"/>
    </location>
</feature>
<feature type="compositionally biased region" description="Basic and acidic residues" evidence="1">
    <location>
        <begin position="1888"/>
        <end position="1899"/>
    </location>
</feature>
<feature type="compositionally biased region" description="Basic and acidic residues" evidence="1">
    <location>
        <begin position="330"/>
        <end position="342"/>
    </location>
</feature>
<dbReference type="KEGG" id="ztr:MYCGRDRAFT_90413"/>
<name>F9X3B8_ZYMTI</name>
<dbReference type="Proteomes" id="UP000008062">
    <property type="component" value="Chromosome 2"/>
</dbReference>
<evidence type="ECO:0000256" key="1">
    <source>
        <dbReference type="SAM" id="MobiDB-lite"/>
    </source>
</evidence>
<feature type="compositionally biased region" description="Polar residues" evidence="1">
    <location>
        <begin position="2018"/>
        <end position="2037"/>
    </location>
</feature>
<dbReference type="GeneID" id="13403709"/>
<dbReference type="EMBL" id="CM001197">
    <property type="protein sequence ID" value="EGP89723.1"/>
    <property type="molecule type" value="Genomic_DNA"/>
</dbReference>
<reference evidence="2 3" key="1">
    <citation type="journal article" date="2011" name="PLoS Genet.">
        <title>Finished genome of the fungal wheat pathogen Mycosphaerella graminicola reveals dispensome structure, chromosome plasticity, and stealth pathogenesis.</title>
        <authorList>
            <person name="Goodwin S.B."/>
            <person name="Ben M'barek S."/>
            <person name="Dhillon B."/>
            <person name="Wittenberg A.H.J."/>
            <person name="Crane C.F."/>
            <person name="Hane J.K."/>
            <person name="Foster A.J."/>
            <person name="Van der Lee T.A.J."/>
            <person name="Grimwood J."/>
            <person name="Aerts A."/>
            <person name="Antoniw J."/>
            <person name="Bailey A."/>
            <person name="Bluhm B."/>
            <person name="Bowler J."/>
            <person name="Bristow J."/>
            <person name="van der Burgt A."/>
            <person name="Canto-Canche B."/>
            <person name="Churchill A.C.L."/>
            <person name="Conde-Ferraez L."/>
            <person name="Cools H.J."/>
            <person name="Coutinho P.M."/>
            <person name="Csukai M."/>
            <person name="Dehal P."/>
            <person name="De Wit P."/>
            <person name="Donzelli B."/>
            <person name="van de Geest H.C."/>
            <person name="van Ham R.C.H.J."/>
            <person name="Hammond-Kosack K.E."/>
            <person name="Henrissat B."/>
            <person name="Kilian A."/>
            <person name="Kobayashi A.K."/>
            <person name="Koopmann E."/>
            <person name="Kourmpetis Y."/>
            <person name="Kuzniar A."/>
            <person name="Lindquist E."/>
            <person name="Lombard V."/>
            <person name="Maliepaard C."/>
            <person name="Martins N."/>
            <person name="Mehrabi R."/>
            <person name="Nap J.P.H."/>
            <person name="Ponomarenko A."/>
            <person name="Rudd J.J."/>
            <person name="Salamov A."/>
            <person name="Schmutz J."/>
            <person name="Schouten H.J."/>
            <person name="Shapiro H."/>
            <person name="Stergiopoulos I."/>
            <person name="Torriani S.F.F."/>
            <person name="Tu H."/>
            <person name="de Vries R.P."/>
            <person name="Waalwijk C."/>
            <person name="Ware S.B."/>
            <person name="Wiebenga A."/>
            <person name="Zwiers L.-H."/>
            <person name="Oliver R.P."/>
            <person name="Grigoriev I.V."/>
            <person name="Kema G.H.J."/>
        </authorList>
    </citation>
    <scope>NUCLEOTIDE SEQUENCE [LARGE SCALE GENOMIC DNA]</scope>
    <source>
        <strain evidence="3">CBS 115943 / IPO323</strain>
    </source>
</reference>
<feature type="region of interest" description="Disordered" evidence="1">
    <location>
        <begin position="361"/>
        <end position="465"/>
    </location>
</feature>
<feature type="region of interest" description="Disordered" evidence="1">
    <location>
        <begin position="922"/>
        <end position="1141"/>
    </location>
</feature>
<feature type="compositionally biased region" description="Basic and acidic residues" evidence="1">
    <location>
        <begin position="2067"/>
        <end position="2079"/>
    </location>
</feature>
<feature type="region of interest" description="Disordered" evidence="1">
    <location>
        <begin position="833"/>
        <end position="871"/>
    </location>
</feature>
<feature type="compositionally biased region" description="Basic residues" evidence="1">
    <location>
        <begin position="1004"/>
        <end position="1019"/>
    </location>
</feature>
<dbReference type="OrthoDB" id="5427517at2759"/>
<feature type="region of interest" description="Disordered" evidence="1">
    <location>
        <begin position="294"/>
        <end position="342"/>
    </location>
</feature>
<feature type="compositionally biased region" description="Low complexity" evidence="1">
    <location>
        <begin position="444"/>
        <end position="464"/>
    </location>
</feature>
<feature type="compositionally biased region" description="Basic and acidic residues" evidence="1">
    <location>
        <begin position="1808"/>
        <end position="1817"/>
    </location>
</feature>
<accession>F9X3B8</accession>
<feature type="compositionally biased region" description="Polar residues" evidence="1">
    <location>
        <begin position="1753"/>
        <end position="1762"/>
    </location>
</feature>
<dbReference type="eggNOG" id="ENOG502T9C7">
    <property type="taxonomic scope" value="Eukaryota"/>
</dbReference>
<evidence type="ECO:0000313" key="2">
    <source>
        <dbReference type="EMBL" id="EGP89723.1"/>
    </source>
</evidence>
<feature type="compositionally biased region" description="Acidic residues" evidence="1">
    <location>
        <begin position="2080"/>
        <end position="2101"/>
    </location>
</feature>
<feature type="compositionally biased region" description="Polar residues" evidence="1">
    <location>
        <begin position="1263"/>
        <end position="1273"/>
    </location>
</feature>
<feature type="region of interest" description="Disordered" evidence="1">
    <location>
        <begin position="1243"/>
        <end position="1274"/>
    </location>
</feature>
<feature type="compositionally biased region" description="Basic and acidic residues" evidence="1">
    <location>
        <begin position="2102"/>
        <end position="2112"/>
    </location>
</feature>
<feature type="compositionally biased region" description="Basic and acidic residues" evidence="1">
    <location>
        <begin position="1195"/>
        <end position="1205"/>
    </location>
</feature>
<feature type="compositionally biased region" description="Acidic residues" evidence="1">
    <location>
        <begin position="1914"/>
        <end position="1933"/>
    </location>
</feature>
<feature type="compositionally biased region" description="Basic and acidic residues" evidence="1">
    <location>
        <begin position="946"/>
        <end position="957"/>
    </location>
</feature>
<feature type="region of interest" description="Disordered" evidence="1">
    <location>
        <begin position="2018"/>
        <end position="2170"/>
    </location>
</feature>
<sequence>MHACITSNSLYSIETHRSWFRLCVRDPERKTLPDFFTSRLDARSVEMSLLLHTRLRHVKSLAEHLHDLNHYLLALDELGAIGGESHFDSGMTISTSFSVRSFRKPEFDDVQCRISSYSHNTVSPIMADSDPYKKADTRTDPFTMDLATRKSTMGELRDEQKWLAKQTKQFVKDESKSLAGVTEEMSTFPTKQQGNHFAPAFADPLLSAYDLLSTGKLDTAIDHLEPLLAQMKHYRTELKKPEYQEGVKRVMKTYMGVLDDLPRTKSLEVEASSRYANDTQGKLNEYFQTIARQASGGGGKHGAGRKKMPGLDEELDDGENEHDEAAAVPKDPKKNLSKAELEKAKKAEASKIKTEHAKADVFDFGGGSDGESGREIKLPASGGKPANVVAKKEKKKDKKLAATTSSPVGQRSVSPSGDTDKDESTEKATPSLAPAPRSLRSRTKTAATPSSASTLATARTSGRTNSRFQFLNGKAHDLPLTCEGPINHTTTTTSSRYHQPLRTTMAAATYATREELNLPVLIFEADDVSGANPVAELDTDEKKIRQMLLGKIERLDSVADKLLAQKKKVILRDVDGDRAKVCVGTKDGDDVLLVLRKSGGTIGKPQTYIPELHCGKMLNILDPGIIFFTEQLSLEFFLRNKRYKKLGIKNQGQLLKAWKRWLVRVWAHMLPTSKVVHHSGRSQEDMAKAKPSGRKRGRSGAPRTNGQADNHPAALTEAEQANKELDDKYGVTRSEEWWSKFNKRSKDFDLDDEEVVRSIRAGWIKAKYPLDQGRMESPSLEVLEEAKAGAQINKVTIENTVDYQNWLWGQSMGARGKVNQTFYPSLFERRAKAKQAEQTKGERGRSGTRRNKPNAGVESEADGSTMGAPPKKKRAFTKEQLDFLKSVKLPIQSKIPFGCDRWVLRGTSDYVSPDEDQISTFSDQLDEVIGRPASRKLGSRRTTSIRHQDQSEDEKKPAVRRGKLKKIKRGKPQSVQRGNPRSYDFSVDLASDAEDSSDEQPARSARRNPKKSPARGRRLTGREINEEHVADEDEASNEGLEPASRAIAARQKNADKGRRAPSWTEEDDASDQANRDEATSNEEPVKTTARRLAPRATCEDEVSDEIADDESALRLSDNDQDHGPTSLHTSTDDQGDPLGNVVPQSQLFDVVEDNLTQLDLILRDNARANGDLHESSDNDEDQSELLETGSDADDGNGKRDARGAKDIVVPRSSPTRTPELSEDDDDDLVVPQSPAARIATSLSLPEDLNGAAPPNPIAISPLHASSTPTSSGRSEPVVNLLRKQKQAVLKKHGLHGLATFTARQEDPAWRAKNSNFSGEVTDLHFTIAATAHPEVIKAAVKGSWRRRYKEHAPLRHALDLLYAHALEEDHPHIYVNEISDNNGHSPTPRELLAVVGDARAYYRNERRDLIKLVDKFRTPHPTLVEDSNPRFRRYVWNRQKNKLKGRRVKEGLKFCNNLHQRLLDIDRSLWDQPLDVPLVELGYTDDISTRLRAHRAHSGSNHIMNLFQALLHLRHPGRFQLHQYAIYSCVAAEHVSMAEVFFTRVSEGYTGNAGGFSFYQAGVSVASSYRDKGWKEAWNWAVKNMRIEKTWQTEKDFSVRRRAMQKEALKDIRETTEALAKSRYEGDIPMQADDVSKLPEILKATWLSQEAGVQAHSLLRSQQCVHVPVATKAKLSDSNKTVKFTHFAQHPRSLARAVHAALRAQQTDKPLADEFVKKRIVLFPVVTGSGKWNFDSIRTSDTNKQNERLDTDSMATTASPTGSKLAFPLDTGGSLFDLPSQRAMRASQARRAPREAAVASNRNTDFTAPHEDFELDKPSPGTFPADKANEQHASMMEGPVVSTPASPDTEPAVDGGKDAGTGSDSSFDEDEFFKKNRGSSEGVASGKKQGEAADGERQSSKGGKGGNGKGQESSGDDDDDDQSADADGEDDPLEQVKQPTPKDVQKMQQKVKKDRELLRAAKASADEAEERFTTAAKMAKRHRALQKLYHAHNTEHKVENLEMVVPMMEELDQALLQSNPGDETSTVNLETRSNSGPYSLRRINARPNYVVDKPLASEPSDIDESDREAPGMEIGHEEDIPVEEGDEDRALQEEIEYEQDGMLERKRARERGVAGTGAYDEDGGFVVNNDSEIPLAGGAVGELGDEEETATTSESSGSSGSSGTSQSSGS</sequence>
<dbReference type="OMA" id="MEENDAP"/>
<keyword evidence="3" id="KW-1185">Reference proteome</keyword>
<feature type="compositionally biased region" description="Low complexity" evidence="1">
    <location>
        <begin position="2150"/>
        <end position="2170"/>
    </location>
</feature>
<feature type="compositionally biased region" description="Acidic residues" evidence="1">
    <location>
        <begin position="1099"/>
        <end position="1110"/>
    </location>
</feature>
<feature type="compositionally biased region" description="Acidic residues" evidence="1">
    <location>
        <begin position="1177"/>
        <end position="1194"/>
    </location>
</feature>
<dbReference type="InParanoid" id="F9X3B8"/>
<gene>
    <name evidence="2" type="ORF">MYCGRDRAFT_90413</name>
</gene>
<feature type="compositionally biased region" description="Acidic residues" evidence="1">
    <location>
        <begin position="311"/>
        <end position="322"/>
    </location>
</feature>
<feature type="region of interest" description="Disordered" evidence="1">
    <location>
        <begin position="1782"/>
        <end position="1952"/>
    </location>
</feature>
<feature type="region of interest" description="Disordered" evidence="1">
    <location>
        <begin position="1734"/>
        <end position="1766"/>
    </location>
</feature>
<dbReference type="RefSeq" id="XP_003854747.1">
    <property type="nucleotide sequence ID" value="XM_003854699.1"/>
</dbReference>
<organism evidence="2 3">
    <name type="scientific">Zymoseptoria tritici (strain CBS 115943 / IPO323)</name>
    <name type="common">Speckled leaf blotch fungus</name>
    <name type="synonym">Septoria tritici</name>
    <dbReference type="NCBI Taxonomy" id="336722"/>
    <lineage>
        <taxon>Eukaryota</taxon>
        <taxon>Fungi</taxon>
        <taxon>Dikarya</taxon>
        <taxon>Ascomycota</taxon>
        <taxon>Pezizomycotina</taxon>
        <taxon>Dothideomycetes</taxon>
        <taxon>Dothideomycetidae</taxon>
        <taxon>Mycosphaerellales</taxon>
        <taxon>Mycosphaerellaceae</taxon>
        <taxon>Zymoseptoria</taxon>
    </lineage>
</organism>
<proteinExistence type="predicted"/>
<dbReference type="HOGENOM" id="CLU_231551_0_0_1"/>